<evidence type="ECO:0000256" key="1">
    <source>
        <dbReference type="ARBA" id="ARBA00022723"/>
    </source>
</evidence>
<dbReference type="Pfam" id="PF12831">
    <property type="entry name" value="FAD_oxidored"/>
    <property type="match status" value="1"/>
</dbReference>
<keyword evidence="3" id="KW-0408">Iron</keyword>
<organism evidence="5">
    <name type="scientific">marine sediment metagenome</name>
    <dbReference type="NCBI Taxonomy" id="412755"/>
    <lineage>
        <taxon>unclassified sequences</taxon>
        <taxon>metagenomes</taxon>
        <taxon>ecological metagenomes</taxon>
    </lineage>
</organism>
<evidence type="ECO:0000256" key="2">
    <source>
        <dbReference type="ARBA" id="ARBA00023002"/>
    </source>
</evidence>
<keyword evidence="1" id="KW-0479">Metal-binding</keyword>
<evidence type="ECO:0000256" key="3">
    <source>
        <dbReference type="ARBA" id="ARBA00023004"/>
    </source>
</evidence>
<dbReference type="PANTHER" id="PTHR43498:SF1">
    <property type="entry name" value="COB--COM HETERODISULFIDE REDUCTASE IRON-SULFUR SUBUNIT A"/>
    <property type="match status" value="1"/>
</dbReference>
<evidence type="ECO:0000256" key="4">
    <source>
        <dbReference type="ARBA" id="ARBA00023014"/>
    </source>
</evidence>
<evidence type="ECO:0008006" key="6">
    <source>
        <dbReference type="Google" id="ProtNLM"/>
    </source>
</evidence>
<dbReference type="GO" id="GO:0046872">
    <property type="term" value="F:metal ion binding"/>
    <property type="evidence" value="ECO:0007669"/>
    <property type="project" value="UniProtKB-KW"/>
</dbReference>
<dbReference type="InterPro" id="IPR039650">
    <property type="entry name" value="HdrA-like"/>
</dbReference>
<accession>X0SM18</accession>
<protein>
    <recommendedName>
        <fullName evidence="6">FAD dependent oxidoreductase domain-containing protein</fullName>
    </recommendedName>
</protein>
<dbReference type="AlphaFoldDB" id="X0SM18"/>
<keyword evidence="2" id="KW-0560">Oxidoreductase</keyword>
<dbReference type="EMBL" id="BARS01004687">
    <property type="protein sequence ID" value="GAF82064.1"/>
    <property type="molecule type" value="Genomic_DNA"/>
</dbReference>
<reference evidence="5" key="1">
    <citation type="journal article" date="2014" name="Front. Microbiol.">
        <title>High frequency of phylogenetically diverse reductive dehalogenase-homologous genes in deep subseafloor sedimentary metagenomes.</title>
        <authorList>
            <person name="Kawai M."/>
            <person name="Futagami T."/>
            <person name="Toyoda A."/>
            <person name="Takaki Y."/>
            <person name="Nishi S."/>
            <person name="Hori S."/>
            <person name="Arai W."/>
            <person name="Tsubouchi T."/>
            <person name="Morono Y."/>
            <person name="Uchiyama I."/>
            <person name="Ito T."/>
            <person name="Fujiyama A."/>
            <person name="Inagaki F."/>
            <person name="Takami H."/>
        </authorList>
    </citation>
    <scope>NUCLEOTIDE SEQUENCE</scope>
    <source>
        <strain evidence="5">Expedition CK06-06</strain>
    </source>
</reference>
<sequence length="269" mass="29395">MAHYAEAETMKGRKEDGFLSPMALCLLIANVDVPGARVLERSDRGLMGLISRARPKYPLSPERMHFELRPFPLKSCLVIDHAGTKPHGILDGRRVTDLTEAERYSRRQVTQVVQALREFGGRGFQNVQLAATRPQVGVRETRRIKGMYVLTEDDAMSGRRFDDAVAWRSGMLDVGFVRHERMEVPLPYLALLPEKVDGLLVAGRCIAATRVAASAGKSMGNCVATNHAAGLAAAIAAANGCAPRELDVRQLQDSLAADGVDLEQTNSEM</sequence>
<gene>
    <name evidence="5" type="ORF">S01H1_09172</name>
</gene>
<dbReference type="GO" id="GO:0016491">
    <property type="term" value="F:oxidoreductase activity"/>
    <property type="evidence" value="ECO:0007669"/>
    <property type="project" value="UniProtKB-KW"/>
</dbReference>
<name>X0SM18_9ZZZZ</name>
<comment type="caution">
    <text evidence="5">The sequence shown here is derived from an EMBL/GenBank/DDBJ whole genome shotgun (WGS) entry which is preliminary data.</text>
</comment>
<dbReference type="PANTHER" id="PTHR43498">
    <property type="entry name" value="FERREDOXIN:COB-COM HETERODISULFIDE REDUCTASE SUBUNIT A"/>
    <property type="match status" value="1"/>
</dbReference>
<evidence type="ECO:0000313" key="5">
    <source>
        <dbReference type="EMBL" id="GAF82064.1"/>
    </source>
</evidence>
<dbReference type="GO" id="GO:0051536">
    <property type="term" value="F:iron-sulfur cluster binding"/>
    <property type="evidence" value="ECO:0007669"/>
    <property type="project" value="UniProtKB-KW"/>
</dbReference>
<keyword evidence="4" id="KW-0411">Iron-sulfur</keyword>
<proteinExistence type="predicted"/>